<feature type="transmembrane region" description="Helical" evidence="1">
    <location>
        <begin position="347"/>
        <end position="365"/>
    </location>
</feature>
<evidence type="ECO:0000256" key="1">
    <source>
        <dbReference type="SAM" id="Phobius"/>
    </source>
</evidence>
<name>A0A7T3R0P8_9VIRU</name>
<sequence length="568" mass="62466">MIYYELSEEEMFELRASDVLSGLGRVHVSYFIDRFTWERVVPAFVLKAVTADLSYLEGYEAAVFLGVYALLSYLLGRVLAAVWLPLTYSLWVASLVYSYTGGDTCTYGLIHALLLLREVTGGWRTTDGKVNSVYPSAYYQPPVRDLNGGMRTGLVVLTIASAAIVASIFVAEGDRHVMAALGMVLFFVAFVVLMPNAGGNSIWANLPYLMYFALILLFLPAVKDLLDTPMVLIQPAEAKNDLTRAVTLGAWDGLKAVLGRFDFTQIYVSVEGPYATLRLFMAMTYFIMIFVDKMFGPGYFLQGTELKDRKGDVKEDFKFSGAYSDPWVIVLIVGVILDYVTGFWMRIYAIAGALFAGSFLFRTVMVRAWRTKGSQASVKWLRVNTVYPTGDSVAGLRLLIGKVVVILMNLAWAGEHGLNIIPIAGVVSTLVCATNPRMVVAMIAHMGGIWWMLLFSVFTPDSLVSDLLNGAVGVTPAIDGNAGNNEALVGGNSSDGPTSRGITYTRRKLRLLGACKMYSDVLEDDMTHVRDWASKTGGTYEIRSDCEECESEVVFVTDDGARYLRHGG</sequence>
<feature type="transmembrane region" description="Helical" evidence="1">
    <location>
        <begin position="202"/>
        <end position="222"/>
    </location>
</feature>
<reference evidence="2" key="2">
    <citation type="submission" date="2020-09" db="EMBL/GenBank/DDBJ databases">
        <authorList>
            <person name="Thekke Veetil T."/>
            <person name="Lagos-Kutz D."/>
            <person name="Mccoppin N.K."/>
            <person name="Hartman G.L."/>
            <person name="Lim H.-S."/>
            <person name="Domier L.L."/>
        </authorList>
    </citation>
    <scope>NUCLEOTIDE SEQUENCE</scope>
    <source>
        <strain evidence="2">STN1ThV4</strain>
    </source>
</reference>
<reference evidence="2" key="1">
    <citation type="journal article" date="2020" name="Viruses">
        <title>Soybean Thrips (Thysanoptera: Thripidae) Harbor Highly Diverse Populations of Arthropod, Fungal and Plant Viruses.</title>
        <authorList>
            <person name="Thekke-Veetil T."/>
            <person name="Lagos-Kutz D."/>
            <person name="McCoppin N.K."/>
            <person name="Hartman G.L."/>
            <person name="Ju H.K."/>
            <person name="Lim H.S."/>
            <person name="Domier L.L."/>
        </authorList>
    </citation>
    <scope>NUCLEOTIDE SEQUENCE</scope>
    <source>
        <strain evidence="2">STN1ThV4</strain>
    </source>
</reference>
<feature type="transmembrane region" description="Helical" evidence="1">
    <location>
        <begin position="62"/>
        <end position="84"/>
    </location>
</feature>
<dbReference type="EMBL" id="MW033627">
    <property type="protein sequence ID" value="QPZ88421.1"/>
    <property type="molecule type" value="Genomic_RNA"/>
</dbReference>
<feature type="transmembrane region" description="Helical" evidence="1">
    <location>
        <begin position="177"/>
        <end position="195"/>
    </location>
</feature>
<feature type="transmembrane region" description="Helical" evidence="1">
    <location>
        <begin position="438"/>
        <end position="458"/>
    </location>
</feature>
<feature type="transmembrane region" description="Helical" evidence="1">
    <location>
        <begin position="96"/>
        <end position="116"/>
    </location>
</feature>
<keyword evidence="1" id="KW-1133">Transmembrane helix</keyword>
<accession>A0A7T3R0P8</accession>
<feature type="transmembrane region" description="Helical" evidence="1">
    <location>
        <begin position="279"/>
        <end position="301"/>
    </location>
</feature>
<organism evidence="2">
    <name type="scientific">Soybean thrips virus 4</name>
    <dbReference type="NCBI Taxonomy" id="2796558"/>
    <lineage>
        <taxon>Viruses</taxon>
        <taxon>Riboviria</taxon>
    </lineage>
</organism>
<keyword evidence="1" id="KW-0812">Transmembrane</keyword>
<protein>
    <submittedName>
        <fullName evidence="2">Uncharacterized protein</fullName>
    </submittedName>
</protein>
<proteinExistence type="predicted"/>
<evidence type="ECO:0000313" key="2">
    <source>
        <dbReference type="EMBL" id="QPZ88421.1"/>
    </source>
</evidence>
<feature type="transmembrane region" description="Helical" evidence="1">
    <location>
        <begin position="154"/>
        <end position="171"/>
    </location>
</feature>
<keyword evidence="1" id="KW-0472">Membrane</keyword>
<feature type="transmembrane region" description="Helical" evidence="1">
    <location>
        <begin position="322"/>
        <end position="341"/>
    </location>
</feature>